<evidence type="ECO:0000313" key="3">
    <source>
        <dbReference type="Proteomes" id="UP000242664"/>
    </source>
</evidence>
<evidence type="ECO:0000313" key="2">
    <source>
        <dbReference type="EMBL" id="EDN58107.1"/>
    </source>
</evidence>
<dbReference type="Proteomes" id="UP000242664">
    <property type="component" value="Unassembled WGS sequence"/>
</dbReference>
<reference evidence="3" key="1">
    <citation type="submission" date="2006-10" db="EMBL/GenBank/DDBJ databases">
        <authorList>
            <person name="Heidelberg J."/>
            <person name="Sebastian Y."/>
        </authorList>
    </citation>
    <scope>NUCLEOTIDE SEQUENCE [LARGE SCALE GENOMIC DNA]</scope>
    <source>
        <strain evidence="3">EX25</strain>
    </source>
</reference>
<dbReference type="PROSITE" id="PS51186">
    <property type="entry name" value="GNAT"/>
    <property type="match status" value="1"/>
</dbReference>
<dbReference type="InterPro" id="IPR000182">
    <property type="entry name" value="GNAT_dom"/>
</dbReference>
<accession>A0ABM9WXI2</accession>
<dbReference type="InterPro" id="IPR016181">
    <property type="entry name" value="Acyl_CoA_acyltransferase"/>
</dbReference>
<dbReference type="InterPro" id="IPR051531">
    <property type="entry name" value="N-acetyltransferase"/>
</dbReference>
<dbReference type="Pfam" id="PF13302">
    <property type="entry name" value="Acetyltransf_3"/>
    <property type="match status" value="1"/>
</dbReference>
<organism evidence="2 3">
    <name type="scientific">Vibrio antiquarius (strain Ex25)</name>
    <dbReference type="NCBI Taxonomy" id="150340"/>
    <lineage>
        <taxon>Bacteria</taxon>
        <taxon>Pseudomonadati</taxon>
        <taxon>Pseudomonadota</taxon>
        <taxon>Gammaproteobacteria</taxon>
        <taxon>Vibrionales</taxon>
        <taxon>Vibrionaceae</taxon>
        <taxon>Vibrio</taxon>
        <taxon>Vibrio diabolicus subgroup</taxon>
    </lineage>
</organism>
<evidence type="ECO:0000259" key="1">
    <source>
        <dbReference type="PROSITE" id="PS51186"/>
    </source>
</evidence>
<dbReference type="Gene3D" id="3.40.630.30">
    <property type="match status" value="1"/>
</dbReference>
<keyword evidence="3" id="KW-1185">Reference proteome</keyword>
<protein>
    <submittedName>
        <fullName evidence="2">Acetyltransferases, including N-acetylases of ribosomal proteins</fullName>
    </submittedName>
</protein>
<dbReference type="GO" id="GO:0005840">
    <property type="term" value="C:ribosome"/>
    <property type="evidence" value="ECO:0007669"/>
    <property type="project" value="UniProtKB-KW"/>
</dbReference>
<dbReference type="PANTHER" id="PTHR43792">
    <property type="entry name" value="GNAT FAMILY, PUTATIVE (AFU_ORTHOLOGUE AFUA_3G00765)-RELATED-RELATED"/>
    <property type="match status" value="1"/>
</dbReference>
<dbReference type="CDD" id="cd04301">
    <property type="entry name" value="NAT_SF"/>
    <property type="match status" value="1"/>
</dbReference>
<keyword evidence="2" id="KW-0687">Ribonucleoprotein</keyword>
<dbReference type="SUPFAM" id="SSF55729">
    <property type="entry name" value="Acyl-CoA N-acyltransferases (Nat)"/>
    <property type="match status" value="1"/>
</dbReference>
<proteinExistence type="predicted"/>
<dbReference type="EMBL" id="DS267811">
    <property type="protein sequence ID" value="EDN58107.1"/>
    <property type="molecule type" value="Genomic_DNA"/>
</dbReference>
<keyword evidence="2" id="KW-0689">Ribosomal protein</keyword>
<feature type="domain" description="N-acetyltransferase" evidence="1">
    <location>
        <begin position="45"/>
        <end position="211"/>
    </location>
</feature>
<gene>
    <name evidence="2" type="ORF">VEx25_B0167</name>
</gene>
<name>A0ABM9WXI2_VIBAE</name>
<sequence length="215" mass="24268">MSLLKSVIREHLYYVYHTLVGFYSPITNQKAGQKMLVTKIETERLILRELVEDDASELFGIFSDHEVMKYWNTGPWVSIEEARTFIAKSAQAMNSNTEVTLGIFLKSNGQLLGKIMLFNHVKESRRAEIGFGVSRNFWGKGIVLEAGTALIEHAFKTLNLRRIEAEIDPDNASSGKVLERLGFIKEGFLRQRWEVNGVVSDSAIYGLLANPLDSV</sequence>
<dbReference type="PANTHER" id="PTHR43792:SF9">
    <property type="entry name" value="RIBOSOMAL-PROTEIN-ALANINE ACETYLTRANSFERASE"/>
    <property type="match status" value="1"/>
</dbReference>